<keyword evidence="3" id="KW-1185">Reference proteome</keyword>
<evidence type="ECO:0008006" key="4">
    <source>
        <dbReference type="Google" id="ProtNLM"/>
    </source>
</evidence>
<feature type="non-terminal residue" evidence="2">
    <location>
        <position position="1"/>
    </location>
</feature>
<dbReference type="EMBL" id="JAXOVW010000068">
    <property type="protein sequence ID" value="MDZ5609534.1"/>
    <property type="molecule type" value="Genomic_DNA"/>
</dbReference>
<keyword evidence="1" id="KW-1133">Transmembrane helix</keyword>
<organism evidence="2 3">
    <name type="scientific">Bacillus bingmayongensis</name>
    <dbReference type="NCBI Taxonomy" id="1150157"/>
    <lineage>
        <taxon>Bacteria</taxon>
        <taxon>Bacillati</taxon>
        <taxon>Bacillota</taxon>
        <taxon>Bacilli</taxon>
        <taxon>Bacillales</taxon>
        <taxon>Bacillaceae</taxon>
        <taxon>Bacillus</taxon>
    </lineage>
</organism>
<reference evidence="3" key="1">
    <citation type="submission" date="2023-11" db="EMBL/GenBank/DDBJ databases">
        <title>Genome Sequence of Bacillus pseudomycoides stain BUPM19.</title>
        <authorList>
            <person name="Farhat A."/>
        </authorList>
    </citation>
    <scope>NUCLEOTIDE SEQUENCE [LARGE SCALE GENOMIC DNA]</scope>
    <source>
        <strain evidence="3">BUPM19</strain>
    </source>
</reference>
<evidence type="ECO:0000313" key="3">
    <source>
        <dbReference type="Proteomes" id="UP001291930"/>
    </source>
</evidence>
<name>A0ABU5K1F5_9BACI</name>
<gene>
    <name evidence="2" type="ORF">U2I54_21320</name>
</gene>
<keyword evidence="1" id="KW-0812">Transmembrane</keyword>
<proteinExistence type="predicted"/>
<accession>A0ABU5K1F5</accession>
<evidence type="ECO:0000313" key="2">
    <source>
        <dbReference type="EMBL" id="MDZ5609534.1"/>
    </source>
</evidence>
<keyword evidence="1" id="KW-0472">Membrane</keyword>
<feature type="transmembrane region" description="Helical" evidence="1">
    <location>
        <begin position="12"/>
        <end position="33"/>
    </location>
</feature>
<feature type="transmembrane region" description="Helical" evidence="1">
    <location>
        <begin position="53"/>
        <end position="70"/>
    </location>
</feature>
<evidence type="ECO:0000256" key="1">
    <source>
        <dbReference type="SAM" id="Phobius"/>
    </source>
</evidence>
<comment type="caution">
    <text evidence="2">The sequence shown here is derived from an EMBL/GenBank/DDBJ whole genome shotgun (WGS) entry which is preliminary data.</text>
</comment>
<dbReference type="Proteomes" id="UP001291930">
    <property type="component" value="Unassembled WGS sequence"/>
</dbReference>
<sequence>TYFVKLLRERPGLVTAAFMIVGWVGVKLIISTLAHPMVGIIDKDFPQSVTWKVIFYIVLIAIGVCGWFLSPDPSET</sequence>
<protein>
    <recommendedName>
        <fullName evidence="4">TerC family protein</fullName>
    </recommendedName>
</protein>